<comment type="caution">
    <text evidence="1">The sequence shown here is derived from an EMBL/GenBank/DDBJ whole genome shotgun (WGS) entry which is preliminary data.</text>
</comment>
<evidence type="ECO:0000313" key="2">
    <source>
        <dbReference type="Proteomes" id="UP000193411"/>
    </source>
</evidence>
<accession>A0A1Y2I0F9</accession>
<sequence length="78" mass="8481">MYTHCVFTIVIAASPFSCSRSSCLRRVLEPVSSGLSMPVSRTASAKCRVVLPVVAESCQWQCKPEMGLDRPPKALPGR</sequence>
<proteinExistence type="predicted"/>
<dbReference type="Proteomes" id="UP000193411">
    <property type="component" value="Unassembled WGS sequence"/>
</dbReference>
<protein>
    <submittedName>
        <fullName evidence="1">Uncharacterized protein</fullName>
    </submittedName>
</protein>
<dbReference type="AlphaFoldDB" id="A0A1Y2I0F9"/>
<evidence type="ECO:0000313" key="1">
    <source>
        <dbReference type="EMBL" id="ORZ38892.1"/>
    </source>
</evidence>
<gene>
    <name evidence="1" type="ORF">BCR44DRAFT_1428000</name>
</gene>
<name>A0A1Y2I0F9_9FUNG</name>
<reference evidence="1 2" key="1">
    <citation type="submission" date="2016-07" db="EMBL/GenBank/DDBJ databases">
        <title>Pervasive Adenine N6-methylation of Active Genes in Fungi.</title>
        <authorList>
            <consortium name="DOE Joint Genome Institute"/>
            <person name="Mondo S.J."/>
            <person name="Dannebaum R.O."/>
            <person name="Kuo R.C."/>
            <person name="Labutti K."/>
            <person name="Haridas S."/>
            <person name="Kuo A."/>
            <person name="Salamov A."/>
            <person name="Ahrendt S.R."/>
            <person name="Lipzen A."/>
            <person name="Sullivan W."/>
            <person name="Andreopoulos W.B."/>
            <person name="Clum A."/>
            <person name="Lindquist E."/>
            <person name="Daum C."/>
            <person name="Ramamoorthy G.K."/>
            <person name="Gryganskyi A."/>
            <person name="Culley D."/>
            <person name="Magnuson J.K."/>
            <person name="James T.Y."/>
            <person name="O'Malley M.A."/>
            <person name="Stajich J.E."/>
            <person name="Spatafora J.W."/>
            <person name="Visel A."/>
            <person name="Grigoriev I.V."/>
        </authorList>
    </citation>
    <scope>NUCLEOTIDE SEQUENCE [LARGE SCALE GENOMIC DNA]</scope>
    <source>
        <strain evidence="1 2">PL171</strain>
    </source>
</reference>
<organism evidence="1 2">
    <name type="scientific">Catenaria anguillulae PL171</name>
    <dbReference type="NCBI Taxonomy" id="765915"/>
    <lineage>
        <taxon>Eukaryota</taxon>
        <taxon>Fungi</taxon>
        <taxon>Fungi incertae sedis</taxon>
        <taxon>Blastocladiomycota</taxon>
        <taxon>Blastocladiomycetes</taxon>
        <taxon>Blastocladiales</taxon>
        <taxon>Catenariaceae</taxon>
        <taxon>Catenaria</taxon>
    </lineage>
</organism>
<dbReference type="EMBL" id="MCFL01000007">
    <property type="protein sequence ID" value="ORZ38892.1"/>
    <property type="molecule type" value="Genomic_DNA"/>
</dbReference>
<keyword evidence="2" id="KW-1185">Reference proteome</keyword>